<feature type="transmembrane region" description="Helical" evidence="7">
    <location>
        <begin position="89"/>
        <end position="110"/>
    </location>
</feature>
<dbReference type="PANTHER" id="PTHR34856:SF2">
    <property type="entry name" value="PROTEIN NRFD"/>
    <property type="match status" value="1"/>
</dbReference>
<reference evidence="8" key="1">
    <citation type="submission" date="2018-06" db="EMBL/GenBank/DDBJ databases">
        <authorList>
            <person name="Zhirakovskaya E."/>
        </authorList>
    </citation>
    <scope>NUCLEOTIDE SEQUENCE</scope>
</reference>
<dbReference type="Pfam" id="PF03916">
    <property type="entry name" value="NrfD"/>
    <property type="match status" value="1"/>
</dbReference>
<sequence>MKKNIPFIVIEGRSSGYYSLLALLGAFILASLGAFYYMEHHGHYVTGMNNQIVWGIPHVFAVFLIVAASGALNVASISSAFNKKAYKPLARLSGLLALALLAGGLMVLVLDLGRPERLVIAMTYYNLKSIFAWNMLLYNGFFAIVIVYIWTMMQRNLGQYTRVAGIAAFIWRLALTTGTGSIFGFLVARQGYDAAIMAPMFILMSFSFGLAIFLLVLMASYNWTDRPLGDAIFNRLKNLLGVFVASVLFIVAIYHLTNLYEAQHQGFEYFILVNGGIFTQMFWIGQVIIGAVIPLIIFYTPAFAKSRGLVGFGALLVIIGGLAQMYGIIIGGQAYPMELFPGKEVIETTFADGAIANYTPTLAETLLGLGGIAVALFLVAFCVKIMEFLPASLADKDTDPHYKAS</sequence>
<dbReference type="InterPro" id="IPR052049">
    <property type="entry name" value="Electron_transfer_protein"/>
</dbReference>
<dbReference type="Gene3D" id="1.20.1630.10">
    <property type="entry name" value="Formate dehydrogenase/DMSO reductase domain"/>
    <property type="match status" value="1"/>
</dbReference>
<organism evidence="8">
    <name type="scientific">hydrothermal vent metagenome</name>
    <dbReference type="NCBI Taxonomy" id="652676"/>
    <lineage>
        <taxon>unclassified sequences</taxon>
        <taxon>metagenomes</taxon>
        <taxon>ecological metagenomes</taxon>
    </lineage>
</organism>
<accession>A0A3B0ZYV7</accession>
<feature type="transmembrane region" description="Helical" evidence="7">
    <location>
        <begin position="309"/>
        <end position="330"/>
    </location>
</feature>
<comment type="similarity">
    <text evidence="2">Belongs to the NrfD family.</text>
</comment>
<feature type="transmembrane region" description="Helical" evidence="7">
    <location>
        <begin position="163"/>
        <end position="188"/>
    </location>
</feature>
<dbReference type="InterPro" id="IPR005614">
    <property type="entry name" value="NrfD-like"/>
</dbReference>
<evidence type="ECO:0000256" key="1">
    <source>
        <dbReference type="ARBA" id="ARBA00004651"/>
    </source>
</evidence>
<feature type="transmembrane region" description="Helical" evidence="7">
    <location>
        <begin position="239"/>
        <end position="257"/>
    </location>
</feature>
<dbReference type="PANTHER" id="PTHR34856">
    <property type="entry name" value="PROTEIN NRFD"/>
    <property type="match status" value="1"/>
</dbReference>
<gene>
    <name evidence="8" type="ORF">MNBD_GAMMA23-169</name>
</gene>
<evidence type="ECO:0000256" key="5">
    <source>
        <dbReference type="ARBA" id="ARBA00022989"/>
    </source>
</evidence>
<name>A0A3B0ZYV7_9ZZZZ</name>
<evidence type="ECO:0000313" key="8">
    <source>
        <dbReference type="EMBL" id="VAW91149.1"/>
    </source>
</evidence>
<comment type="subcellular location">
    <subcellularLocation>
        <location evidence="1">Cell membrane</location>
        <topology evidence="1">Multi-pass membrane protein</topology>
    </subcellularLocation>
</comment>
<feature type="transmembrane region" description="Helical" evidence="7">
    <location>
        <begin position="366"/>
        <end position="386"/>
    </location>
</feature>
<keyword evidence="3" id="KW-1003">Cell membrane</keyword>
<evidence type="ECO:0000256" key="3">
    <source>
        <dbReference type="ARBA" id="ARBA00022475"/>
    </source>
</evidence>
<proteinExistence type="inferred from homology"/>
<keyword evidence="5 7" id="KW-1133">Transmembrane helix</keyword>
<evidence type="ECO:0000256" key="6">
    <source>
        <dbReference type="ARBA" id="ARBA00023136"/>
    </source>
</evidence>
<feature type="transmembrane region" description="Helical" evidence="7">
    <location>
        <begin position="20"/>
        <end position="38"/>
    </location>
</feature>
<feature type="transmembrane region" description="Helical" evidence="7">
    <location>
        <begin position="194"/>
        <end position="218"/>
    </location>
</feature>
<keyword evidence="4 7" id="KW-0812">Transmembrane</keyword>
<feature type="transmembrane region" description="Helical" evidence="7">
    <location>
        <begin position="130"/>
        <end position="151"/>
    </location>
</feature>
<dbReference type="EMBL" id="UOFT01000004">
    <property type="protein sequence ID" value="VAW91149.1"/>
    <property type="molecule type" value="Genomic_DNA"/>
</dbReference>
<evidence type="ECO:0000256" key="4">
    <source>
        <dbReference type="ARBA" id="ARBA00022692"/>
    </source>
</evidence>
<dbReference type="AlphaFoldDB" id="A0A3B0ZYV7"/>
<feature type="transmembrane region" description="Helical" evidence="7">
    <location>
        <begin position="58"/>
        <end position="77"/>
    </location>
</feature>
<protein>
    <submittedName>
        <fullName evidence="8">Sulfite reduction-associated complex DsrMKJOP protein DsrP (= HmeB)</fullName>
    </submittedName>
</protein>
<evidence type="ECO:0000256" key="7">
    <source>
        <dbReference type="SAM" id="Phobius"/>
    </source>
</evidence>
<dbReference type="GO" id="GO:0005886">
    <property type="term" value="C:plasma membrane"/>
    <property type="evidence" value="ECO:0007669"/>
    <property type="project" value="UniProtKB-SubCell"/>
</dbReference>
<feature type="transmembrane region" description="Helical" evidence="7">
    <location>
        <begin position="269"/>
        <end position="297"/>
    </location>
</feature>
<evidence type="ECO:0000256" key="2">
    <source>
        <dbReference type="ARBA" id="ARBA00008929"/>
    </source>
</evidence>
<keyword evidence="6 7" id="KW-0472">Membrane</keyword>